<keyword evidence="4" id="KW-0496">Mitochondrion</keyword>
<feature type="compositionally biased region" description="Low complexity" evidence="8">
    <location>
        <begin position="289"/>
        <end position="309"/>
    </location>
</feature>
<dbReference type="Proteomes" id="UP001498398">
    <property type="component" value="Unassembled WGS sequence"/>
</dbReference>
<feature type="compositionally biased region" description="Polar residues" evidence="8">
    <location>
        <begin position="279"/>
        <end position="288"/>
    </location>
</feature>
<evidence type="ECO:0000256" key="4">
    <source>
        <dbReference type="ARBA" id="ARBA00023128"/>
    </source>
</evidence>
<comment type="caution">
    <text evidence="9">The sequence shown here is derived from an EMBL/GenBank/DDBJ whole genome shotgun (WGS) entry which is preliminary data.</text>
</comment>
<dbReference type="InterPro" id="IPR038340">
    <property type="entry name" value="MRP-L47_sf"/>
</dbReference>
<feature type="region of interest" description="Disordered" evidence="8">
    <location>
        <begin position="34"/>
        <end position="55"/>
    </location>
</feature>
<organism evidence="9 10">
    <name type="scientific">Marasmiellus scandens</name>
    <dbReference type="NCBI Taxonomy" id="2682957"/>
    <lineage>
        <taxon>Eukaryota</taxon>
        <taxon>Fungi</taxon>
        <taxon>Dikarya</taxon>
        <taxon>Basidiomycota</taxon>
        <taxon>Agaricomycotina</taxon>
        <taxon>Agaricomycetes</taxon>
        <taxon>Agaricomycetidae</taxon>
        <taxon>Agaricales</taxon>
        <taxon>Marasmiineae</taxon>
        <taxon>Omphalotaceae</taxon>
        <taxon>Marasmiellus</taxon>
    </lineage>
</organism>
<dbReference type="Pfam" id="PF06984">
    <property type="entry name" value="MRP-L47"/>
    <property type="match status" value="1"/>
</dbReference>
<protein>
    <recommendedName>
        <fullName evidence="6">Large ribosomal subunit protein uL29m</fullName>
    </recommendedName>
    <alternativeName>
        <fullName evidence="7">54S ribosomal protein L4, mitochondrial</fullName>
    </alternativeName>
</protein>
<evidence type="ECO:0000313" key="10">
    <source>
        <dbReference type="Proteomes" id="UP001498398"/>
    </source>
</evidence>
<evidence type="ECO:0000256" key="2">
    <source>
        <dbReference type="ARBA" id="ARBA00009254"/>
    </source>
</evidence>
<feature type="region of interest" description="Disordered" evidence="8">
    <location>
        <begin position="236"/>
        <end position="255"/>
    </location>
</feature>
<dbReference type="PANTHER" id="PTHR21183:SF18">
    <property type="entry name" value="LARGE RIBOSOMAL SUBUNIT PROTEIN UL29M"/>
    <property type="match status" value="1"/>
</dbReference>
<accession>A0ABR1JYU0</accession>
<evidence type="ECO:0000313" key="9">
    <source>
        <dbReference type="EMBL" id="KAK7469245.1"/>
    </source>
</evidence>
<keyword evidence="3" id="KW-0689">Ribosomal protein</keyword>
<name>A0ABR1JYU0_9AGAR</name>
<evidence type="ECO:0000256" key="6">
    <source>
        <dbReference type="ARBA" id="ARBA00035289"/>
    </source>
</evidence>
<sequence length="354" mass="39171">MFTLLRQSPRCPRLRLTRSFAEVIPVSVSQRSELPPTATDISSSPGSISPVSSSRQVSASIGSGQRIPVQGDHGLYGFFRKKVPAKDEVLEGEARYETLGGSLYSERAQSGRSWKASELRLKSFKDLHTLWYVLLRERNLLATQEEEVRRLGVYKLLTSFSYKKLQCRKSMARIKAVINERRLAYEGAVQLAEKEKQDHLDNVVLQHQVAEFKKERAYLTKRRAYTEKKRAAREAALSAEEGVEETTSHSSEETVLVEEDAVVGNNLAAEAAAEQTEAVTDTKTSEPAQPTSEEVVSPESEAQASPSAPLQTADQEQKTKKAEEKKSEGVTVPETASEAATAGLFGESNVRGRR</sequence>
<gene>
    <name evidence="9" type="ORF">VKT23_003732</name>
</gene>
<comment type="subcellular location">
    <subcellularLocation>
        <location evidence="1">Mitochondrion</location>
    </subcellularLocation>
</comment>
<dbReference type="EMBL" id="JBANRG010000003">
    <property type="protein sequence ID" value="KAK7469245.1"/>
    <property type="molecule type" value="Genomic_DNA"/>
</dbReference>
<dbReference type="Gene3D" id="6.10.330.20">
    <property type="match status" value="1"/>
</dbReference>
<feature type="compositionally biased region" description="Low complexity" evidence="8">
    <location>
        <begin position="41"/>
        <end position="55"/>
    </location>
</feature>
<comment type="similarity">
    <text evidence="2">Belongs to the universal ribosomal protein uL29 family.</text>
</comment>
<dbReference type="InterPro" id="IPR010729">
    <property type="entry name" value="Ribosomal_uL29_mit"/>
</dbReference>
<keyword evidence="5" id="KW-0687">Ribonucleoprotein</keyword>
<reference evidence="9 10" key="1">
    <citation type="submission" date="2024-01" db="EMBL/GenBank/DDBJ databases">
        <title>A draft genome for the cacao thread blight pathogen Marasmiellus scandens.</title>
        <authorList>
            <person name="Baruah I.K."/>
            <person name="Leung J."/>
            <person name="Bukari Y."/>
            <person name="Amoako-Attah I."/>
            <person name="Meinhardt L.W."/>
            <person name="Bailey B.A."/>
            <person name="Cohen S.P."/>
        </authorList>
    </citation>
    <scope>NUCLEOTIDE SEQUENCE [LARGE SCALE GENOMIC DNA]</scope>
    <source>
        <strain evidence="9 10">GH-19</strain>
    </source>
</reference>
<evidence type="ECO:0000256" key="1">
    <source>
        <dbReference type="ARBA" id="ARBA00004173"/>
    </source>
</evidence>
<proteinExistence type="inferred from homology"/>
<keyword evidence="10" id="KW-1185">Reference proteome</keyword>
<dbReference type="PANTHER" id="PTHR21183">
    <property type="entry name" value="RIBOSOMAL PROTEIN L47, MITOCHONDRIAL-RELATED"/>
    <property type="match status" value="1"/>
</dbReference>
<feature type="compositionally biased region" description="Basic and acidic residues" evidence="8">
    <location>
        <begin position="315"/>
        <end position="328"/>
    </location>
</feature>
<feature type="region of interest" description="Disordered" evidence="8">
    <location>
        <begin position="272"/>
        <end position="354"/>
    </location>
</feature>
<evidence type="ECO:0000256" key="8">
    <source>
        <dbReference type="SAM" id="MobiDB-lite"/>
    </source>
</evidence>
<evidence type="ECO:0000256" key="5">
    <source>
        <dbReference type="ARBA" id="ARBA00023274"/>
    </source>
</evidence>
<evidence type="ECO:0000256" key="3">
    <source>
        <dbReference type="ARBA" id="ARBA00022980"/>
    </source>
</evidence>
<evidence type="ECO:0000256" key="7">
    <source>
        <dbReference type="ARBA" id="ARBA00035399"/>
    </source>
</evidence>